<name>A0ABU3KBS4_9BACT</name>
<dbReference type="InterPro" id="IPR029063">
    <property type="entry name" value="SAM-dependent_MTases_sf"/>
</dbReference>
<comment type="caution">
    <text evidence="1">The sequence shown here is derived from an EMBL/GenBank/DDBJ whole genome shotgun (WGS) entry which is preliminary data.</text>
</comment>
<evidence type="ECO:0008006" key="3">
    <source>
        <dbReference type="Google" id="ProtNLM"/>
    </source>
</evidence>
<organism evidence="1 2">
    <name type="scientific">Candidatus Nitronereus thalassa</name>
    <dbReference type="NCBI Taxonomy" id="3020898"/>
    <lineage>
        <taxon>Bacteria</taxon>
        <taxon>Pseudomonadati</taxon>
        <taxon>Nitrospirota</taxon>
        <taxon>Nitrospiria</taxon>
        <taxon>Nitrospirales</taxon>
        <taxon>Nitrospiraceae</taxon>
        <taxon>Candidatus Nitronereus</taxon>
    </lineage>
</organism>
<proteinExistence type="predicted"/>
<protein>
    <recommendedName>
        <fullName evidence="3">Methyltransferase FkbM domain-containing protein</fullName>
    </recommendedName>
</protein>
<accession>A0ABU3KBS4</accession>
<dbReference type="EMBL" id="JAQOUE010000002">
    <property type="protein sequence ID" value="MDT7043960.1"/>
    <property type="molecule type" value="Genomic_DNA"/>
</dbReference>
<gene>
    <name evidence="1" type="ORF">PPG34_16530</name>
</gene>
<dbReference type="RefSeq" id="WP_313834546.1">
    <property type="nucleotide sequence ID" value="NZ_JAQOUE010000002.1"/>
</dbReference>
<dbReference type="SUPFAM" id="SSF53335">
    <property type="entry name" value="S-adenosyl-L-methionine-dependent methyltransferases"/>
    <property type="match status" value="1"/>
</dbReference>
<reference evidence="1 2" key="1">
    <citation type="journal article" date="2023" name="ISME J.">
        <title>Cultivation and genomic characterization of novel and ubiquitous marine nitrite-oxidizing bacteria from the Nitrospirales.</title>
        <authorList>
            <person name="Mueller A.J."/>
            <person name="Daebeler A."/>
            <person name="Herbold C.W."/>
            <person name="Kirkegaard R.H."/>
            <person name="Daims H."/>
        </authorList>
    </citation>
    <scope>NUCLEOTIDE SEQUENCE [LARGE SCALE GENOMIC DNA]</scope>
    <source>
        <strain evidence="1 2">EB</strain>
    </source>
</reference>
<evidence type="ECO:0000313" key="2">
    <source>
        <dbReference type="Proteomes" id="UP001250932"/>
    </source>
</evidence>
<dbReference type="Gene3D" id="3.40.50.150">
    <property type="entry name" value="Vaccinia Virus protein VP39"/>
    <property type="match status" value="1"/>
</dbReference>
<evidence type="ECO:0000313" key="1">
    <source>
        <dbReference type="EMBL" id="MDT7043960.1"/>
    </source>
</evidence>
<keyword evidence="2" id="KW-1185">Reference proteome</keyword>
<sequence length="195" mass="22504">MRQSLALTNYLYLDLLDRAFQNFPWKVSPGAHIVDVGSQNFYYASVLHAFFQPKALVGIELEGYRIYQDGHSRFDYAMAYIQDMPNTQYRVMDFCDFDGEVDGITCFYPFFEPNALVRWRLPLKVYRPELLAQTMARVLKVNGFVFMVNRGERGGVKACQFMVASGLNLVAQCTFPDPITDWNGPPCVSLWRKEH</sequence>
<dbReference type="Proteomes" id="UP001250932">
    <property type="component" value="Unassembled WGS sequence"/>
</dbReference>